<evidence type="ECO:0000256" key="3">
    <source>
        <dbReference type="ARBA" id="ARBA00023119"/>
    </source>
</evidence>
<reference evidence="5" key="1">
    <citation type="submission" date="2025-08" db="UniProtKB">
        <authorList>
            <consortium name="Ensembl"/>
        </authorList>
    </citation>
    <scope>IDENTIFICATION</scope>
</reference>
<protein>
    <recommendedName>
        <fullName evidence="4">Fibrillar collagen NC1 domain-containing protein</fullName>
    </recommendedName>
</protein>
<keyword evidence="6" id="KW-1185">Reference proteome</keyword>
<name>A0A8D2LU88_VARKO</name>
<organism evidence="5 6">
    <name type="scientific">Varanus komodoensis</name>
    <name type="common">Komodo dragon</name>
    <dbReference type="NCBI Taxonomy" id="61221"/>
    <lineage>
        <taxon>Eukaryota</taxon>
        <taxon>Metazoa</taxon>
        <taxon>Chordata</taxon>
        <taxon>Craniata</taxon>
        <taxon>Vertebrata</taxon>
        <taxon>Euteleostomi</taxon>
        <taxon>Lepidosauria</taxon>
        <taxon>Squamata</taxon>
        <taxon>Bifurcata</taxon>
        <taxon>Unidentata</taxon>
        <taxon>Episquamata</taxon>
        <taxon>Toxicofera</taxon>
        <taxon>Anguimorpha</taxon>
        <taxon>Paleoanguimorpha</taxon>
        <taxon>Varanoidea</taxon>
        <taxon>Varanidae</taxon>
        <taxon>Varanus</taxon>
    </lineage>
</organism>
<dbReference type="PROSITE" id="PS51461">
    <property type="entry name" value="NC1_FIB"/>
    <property type="match status" value="1"/>
</dbReference>
<dbReference type="AlphaFoldDB" id="A0A8D2LU88"/>
<accession>A0A8D2LU88</accession>
<reference evidence="5" key="2">
    <citation type="submission" date="2025-09" db="UniProtKB">
        <authorList>
            <consortium name="Ensembl"/>
        </authorList>
    </citation>
    <scope>IDENTIFICATION</scope>
</reference>
<sequence length="108" mass="12294">MNFLHLLSSEVVQNITVHCQDTPVWQEGPLETALRFKAWNGQIFEAGGQLRPGVLSDDCQVQDGQWHRALFTFRTQELHQLPIVDIFNLPPHALGKQYLLEVGPVCFL</sequence>
<keyword evidence="2" id="KW-0964">Secreted</keyword>
<dbReference type="Proteomes" id="UP000694545">
    <property type="component" value="Unplaced"/>
</dbReference>
<dbReference type="InterPro" id="IPR000885">
    <property type="entry name" value="Fib_collagen_C"/>
</dbReference>
<dbReference type="SMART" id="SM00038">
    <property type="entry name" value="COLFI"/>
    <property type="match status" value="1"/>
</dbReference>
<keyword evidence="3" id="KW-0176">Collagen</keyword>
<dbReference type="Ensembl" id="ENSVKKT00000027089.1">
    <property type="protein sequence ID" value="ENSVKKP00000026443.1"/>
    <property type="gene ID" value="ENSVKKG00000017254.1"/>
</dbReference>
<dbReference type="GO" id="GO:0005576">
    <property type="term" value="C:extracellular region"/>
    <property type="evidence" value="ECO:0007669"/>
    <property type="project" value="UniProtKB-SubCell"/>
</dbReference>
<dbReference type="OMA" id="GRWHQTN"/>
<feature type="domain" description="Fibrillar collagen NC1" evidence="4">
    <location>
        <begin position="1"/>
        <end position="108"/>
    </location>
</feature>
<evidence type="ECO:0000256" key="1">
    <source>
        <dbReference type="ARBA" id="ARBA00004613"/>
    </source>
</evidence>
<dbReference type="Gene3D" id="2.60.120.1000">
    <property type="match status" value="1"/>
</dbReference>
<dbReference type="GO" id="GO:0005581">
    <property type="term" value="C:collagen trimer"/>
    <property type="evidence" value="ECO:0007669"/>
    <property type="project" value="UniProtKB-KW"/>
</dbReference>
<evidence type="ECO:0000259" key="4">
    <source>
        <dbReference type="PROSITE" id="PS51461"/>
    </source>
</evidence>
<evidence type="ECO:0000313" key="6">
    <source>
        <dbReference type="Proteomes" id="UP000694545"/>
    </source>
</evidence>
<dbReference type="Pfam" id="PF01410">
    <property type="entry name" value="COLFI"/>
    <property type="match status" value="1"/>
</dbReference>
<dbReference type="GO" id="GO:0005201">
    <property type="term" value="F:extracellular matrix structural constituent"/>
    <property type="evidence" value="ECO:0007669"/>
    <property type="project" value="InterPro"/>
</dbReference>
<proteinExistence type="predicted"/>
<evidence type="ECO:0000256" key="2">
    <source>
        <dbReference type="ARBA" id="ARBA00022525"/>
    </source>
</evidence>
<evidence type="ECO:0000313" key="5">
    <source>
        <dbReference type="Ensembl" id="ENSVKKP00000026443.1"/>
    </source>
</evidence>
<comment type="subcellular location">
    <subcellularLocation>
        <location evidence="1">Secreted</location>
    </subcellularLocation>
</comment>